<evidence type="ECO:0000256" key="5">
    <source>
        <dbReference type="ARBA" id="ARBA00022884"/>
    </source>
</evidence>
<evidence type="ECO:0000256" key="4">
    <source>
        <dbReference type="ARBA" id="ARBA00022801"/>
    </source>
</evidence>
<keyword evidence="2" id="KW-0540">Nuclease</keyword>
<dbReference type="InterPro" id="IPR020568">
    <property type="entry name" value="Ribosomal_Su5_D2-typ_SF"/>
</dbReference>
<organism evidence="7 8">
    <name type="scientific">Nitratidesulfovibrio vulgaris (strain DP4)</name>
    <name type="common">Desulfovibrio vulgaris</name>
    <dbReference type="NCBI Taxonomy" id="391774"/>
    <lineage>
        <taxon>Bacteria</taxon>
        <taxon>Pseudomonadati</taxon>
        <taxon>Thermodesulfobacteriota</taxon>
        <taxon>Desulfovibrionia</taxon>
        <taxon>Desulfovibrionales</taxon>
        <taxon>Desulfovibrionaceae</taxon>
        <taxon>Nitratidesulfovibrio</taxon>
    </lineage>
</organism>
<proteinExistence type="predicted"/>
<dbReference type="PANTHER" id="PTHR33992:SF1">
    <property type="entry name" value="RIBONUCLEASE P PROTEIN COMPONENT"/>
    <property type="match status" value="1"/>
</dbReference>
<keyword evidence="4 7" id="KW-0378">Hydrolase</keyword>
<evidence type="ECO:0000256" key="1">
    <source>
        <dbReference type="ARBA" id="ARBA00022694"/>
    </source>
</evidence>
<dbReference type="HOGENOM" id="CLU_117179_8_0_7"/>
<sequence length="92" mass="10397">MERSADPEGWRLGLAVTRKTGTAVQRNRVKRVLREFFRLHQHVLPDDADIIAVPKRHLRPERVTLGLVTQELLPLVAALRQDATRTAENGAP</sequence>
<dbReference type="AlphaFoldDB" id="A0A0H3ABB2"/>
<gene>
    <name evidence="7" type="ordered locus">Dvul_1919</name>
</gene>
<dbReference type="GO" id="GO:0000049">
    <property type="term" value="F:tRNA binding"/>
    <property type="evidence" value="ECO:0007669"/>
    <property type="project" value="InterPro"/>
</dbReference>
<dbReference type="InterPro" id="IPR000100">
    <property type="entry name" value="RNase_P"/>
</dbReference>
<reference evidence="8" key="1">
    <citation type="journal article" date="2009" name="Environ. Microbiol.">
        <title>Contribution of mobile genetic elements to Desulfovibrio vulgaris genome plasticity.</title>
        <authorList>
            <person name="Walker C.B."/>
            <person name="Stolyar S."/>
            <person name="Chivian D."/>
            <person name="Pinel N."/>
            <person name="Gabster J.A."/>
            <person name="Dehal P.S."/>
            <person name="He Z."/>
            <person name="Yang Z.K."/>
            <person name="Yen H.C."/>
            <person name="Zhou J."/>
            <person name="Wall J.D."/>
            <person name="Hazen T.C."/>
            <person name="Arkin A.P."/>
            <person name="Stahl D.A."/>
        </authorList>
    </citation>
    <scope>NUCLEOTIDE SEQUENCE [LARGE SCALE GENOMIC DNA]</scope>
    <source>
        <strain evidence="8">DP4</strain>
    </source>
</reference>
<evidence type="ECO:0000313" key="8">
    <source>
        <dbReference type="Proteomes" id="UP000009173"/>
    </source>
</evidence>
<keyword evidence="1" id="KW-0819">tRNA processing</keyword>
<dbReference type="GO" id="GO:0042781">
    <property type="term" value="F:3'-tRNA processing endoribonuclease activity"/>
    <property type="evidence" value="ECO:0007669"/>
    <property type="project" value="TreeGrafter"/>
</dbReference>
<dbReference type="GO" id="GO:0030677">
    <property type="term" value="C:ribonuclease P complex"/>
    <property type="evidence" value="ECO:0007669"/>
    <property type="project" value="TreeGrafter"/>
</dbReference>
<dbReference type="PANTHER" id="PTHR33992">
    <property type="entry name" value="RIBONUCLEASE P PROTEIN COMPONENT"/>
    <property type="match status" value="1"/>
</dbReference>
<evidence type="ECO:0000313" key="7">
    <source>
        <dbReference type="EMBL" id="ABM28935.1"/>
    </source>
</evidence>
<dbReference type="GO" id="GO:0004526">
    <property type="term" value="F:ribonuclease P activity"/>
    <property type="evidence" value="ECO:0007669"/>
    <property type="project" value="UniProtKB-UniRule"/>
</dbReference>
<dbReference type="NCBIfam" id="TIGR00188">
    <property type="entry name" value="rnpA"/>
    <property type="match status" value="1"/>
</dbReference>
<keyword evidence="3" id="KW-0255">Endonuclease</keyword>
<name>A0A0H3ABB2_NITV4</name>
<dbReference type="Proteomes" id="UP000009173">
    <property type="component" value="Chromosome"/>
</dbReference>
<keyword evidence="5" id="KW-0694">RNA-binding</keyword>
<evidence type="ECO:0000256" key="2">
    <source>
        <dbReference type="ARBA" id="ARBA00022722"/>
    </source>
</evidence>
<dbReference type="EMBL" id="CP000527">
    <property type="protein sequence ID" value="ABM28935.1"/>
    <property type="molecule type" value="Genomic_DNA"/>
</dbReference>
<dbReference type="EC" id="3.1.26.5" evidence="6"/>
<dbReference type="KEGG" id="dvl:Dvul_1919"/>
<evidence type="ECO:0000256" key="6">
    <source>
        <dbReference type="NCBIfam" id="TIGR00188"/>
    </source>
</evidence>
<dbReference type="InterPro" id="IPR014721">
    <property type="entry name" value="Ribsml_uS5_D2-typ_fold_subgr"/>
</dbReference>
<dbReference type="Gene3D" id="3.30.230.10">
    <property type="match status" value="1"/>
</dbReference>
<accession>A0A0H3ABB2</accession>
<protein>
    <recommendedName>
        <fullName evidence="6">Ribonuclease P protein component</fullName>
        <ecNumber evidence="6">3.1.26.5</ecNumber>
    </recommendedName>
</protein>
<dbReference type="SUPFAM" id="SSF54211">
    <property type="entry name" value="Ribosomal protein S5 domain 2-like"/>
    <property type="match status" value="1"/>
</dbReference>
<evidence type="ECO:0000256" key="3">
    <source>
        <dbReference type="ARBA" id="ARBA00022759"/>
    </source>
</evidence>
<dbReference type="Pfam" id="PF00825">
    <property type="entry name" value="Ribonuclease_P"/>
    <property type="match status" value="1"/>
</dbReference>